<dbReference type="InterPro" id="IPR041664">
    <property type="entry name" value="AAA_16"/>
</dbReference>
<dbReference type="Gene3D" id="1.10.10.10">
    <property type="entry name" value="Winged helix-like DNA-binding domain superfamily/Winged helix DNA-binding domain"/>
    <property type="match status" value="1"/>
</dbReference>
<dbReference type="SUPFAM" id="SSF48452">
    <property type="entry name" value="TPR-like"/>
    <property type="match status" value="1"/>
</dbReference>
<dbReference type="PROSITE" id="PS50043">
    <property type="entry name" value="HTH_LUXR_2"/>
    <property type="match status" value="1"/>
</dbReference>
<dbReference type="InterPro" id="IPR027417">
    <property type="entry name" value="P-loop_NTPase"/>
</dbReference>
<organism evidence="4 5">
    <name type="scientific">Kitasatospora cathayae</name>
    <dbReference type="NCBI Taxonomy" id="3004092"/>
    <lineage>
        <taxon>Bacteria</taxon>
        <taxon>Bacillati</taxon>
        <taxon>Actinomycetota</taxon>
        <taxon>Actinomycetes</taxon>
        <taxon>Kitasatosporales</taxon>
        <taxon>Streptomycetaceae</taxon>
        <taxon>Kitasatospora</taxon>
    </lineage>
</organism>
<protein>
    <submittedName>
        <fullName evidence="4">LuxR family transcriptional regulator</fullName>
    </submittedName>
</protein>
<dbReference type="InterPro" id="IPR019734">
    <property type="entry name" value="TPR_rpt"/>
</dbReference>
<dbReference type="InterPro" id="IPR000792">
    <property type="entry name" value="Tscrpt_reg_LuxR_C"/>
</dbReference>
<feature type="domain" description="HTH luxR-type" evidence="3">
    <location>
        <begin position="865"/>
        <end position="930"/>
    </location>
</feature>
<keyword evidence="5" id="KW-1185">Reference proteome</keyword>
<dbReference type="InterPro" id="IPR036388">
    <property type="entry name" value="WH-like_DNA-bd_sf"/>
</dbReference>
<proteinExistence type="predicted"/>
<sequence length="944" mass="96764">MPRAVIPDQGSILGRTSELAALSGHAGSGRRGNAGCVVLTGPAGIGKTRLLAELRAESIRHGALVLHGERPDRAGYSGLRALFAGAGTVPGDADASVGAALAAHLPDRQESRAFDPAEACPVFHGLYRAAARVMTDRPLVLILDDGEACDEHTLRWLDFLLRRSAGLPLLVALTRRDGARPAAPAAWIDLTADPFVSPLPLAPLDRAAVAGLVGRWSPAPAEPAFVDHLVEVCGGNPRTTLHILDELGALGHGPDGAGADRLAELGARTRARAVRTALDAACATVRAAAAAVAVLGTARTDLVAGLAGVPEHRADETVVMLGECGALTADGDVHPAARTALLASGDGLRTAELHAKAALLLSDAGRPAEQVARHLMEVPGIPQPWMAVVLCDAATAAERGGAFALAADYLHRALDTTPEDHRLRLRLAVALAQTDPLAAVPVFRAALALAAEPADRARIAVECAMACLAVPLAPAHRAELADALERALDGPDEGWGLRLRWQVRTALLVTGRGRASAVATLPVPRGAAFTVAQDDAANVQEQALAALRAALAGHSRDLAVEAARRAVDAAGPSCPGWPLITAATALALADETDAAMAALDRAARGAGPWTRTLAGTGRALVLHRAGAIAGAEAAVRAAIDDFATAGSEACLTAPRAVLAAVLVDRGESHRAEAVLSGTHRPGAGGTGLEEQLHLLARGRARWAHGDADAALRLLRDCGRVQDEAGVTNPVFAPWWADSCLVLAAVRRSTEGRALAEHGAELAARWGTARALGLAALADGALAPGRTGLDRLAEAVHLLAASPARAEHARAEYSLGRALLLAGDPAGAREHLRTATAVAGGCGALGLAGAARRLLITAGGRMPEIATSAAGLLTGAELRVAGLAVDGASNRQIARTLFVTVRTVESHLTRVYRKLGVTRRDGLATALDGARRGAVRAAEEPPPAG</sequence>
<dbReference type="SUPFAM" id="SSF52540">
    <property type="entry name" value="P-loop containing nucleoside triphosphate hydrolases"/>
    <property type="match status" value="1"/>
</dbReference>
<dbReference type="SMART" id="SM00028">
    <property type="entry name" value="TPR"/>
    <property type="match status" value="2"/>
</dbReference>
<dbReference type="SMART" id="SM00421">
    <property type="entry name" value="HTH_LUXR"/>
    <property type="match status" value="1"/>
</dbReference>
<dbReference type="RefSeq" id="WP_270149124.1">
    <property type="nucleotide sequence ID" value="NZ_CP115450.1"/>
</dbReference>
<dbReference type="SUPFAM" id="SSF46894">
    <property type="entry name" value="C-terminal effector domain of the bipartite response regulators"/>
    <property type="match status" value="1"/>
</dbReference>
<keyword evidence="2" id="KW-0067">ATP-binding</keyword>
<accession>A0ABY7QCP6</accession>
<name>A0ABY7QCP6_9ACTN</name>
<dbReference type="InterPro" id="IPR016032">
    <property type="entry name" value="Sig_transdc_resp-reg_C-effctor"/>
</dbReference>
<dbReference type="EMBL" id="CP115450">
    <property type="protein sequence ID" value="WBP90382.1"/>
    <property type="molecule type" value="Genomic_DNA"/>
</dbReference>
<dbReference type="InterPro" id="IPR011990">
    <property type="entry name" value="TPR-like_helical_dom_sf"/>
</dbReference>
<keyword evidence="1" id="KW-0547">Nucleotide-binding</keyword>
<dbReference type="Proteomes" id="UP001212821">
    <property type="component" value="Chromosome"/>
</dbReference>
<evidence type="ECO:0000313" key="5">
    <source>
        <dbReference type="Proteomes" id="UP001212821"/>
    </source>
</evidence>
<dbReference type="PANTHER" id="PTHR16305:SF35">
    <property type="entry name" value="TRANSCRIPTIONAL ACTIVATOR DOMAIN"/>
    <property type="match status" value="1"/>
</dbReference>
<evidence type="ECO:0000313" key="4">
    <source>
        <dbReference type="EMBL" id="WBP90382.1"/>
    </source>
</evidence>
<dbReference type="CDD" id="cd06170">
    <property type="entry name" value="LuxR_C_like"/>
    <property type="match status" value="1"/>
</dbReference>
<dbReference type="PANTHER" id="PTHR16305">
    <property type="entry name" value="TESTICULAR SOLUBLE ADENYLYL CYCLASE"/>
    <property type="match status" value="1"/>
</dbReference>
<evidence type="ECO:0000259" key="3">
    <source>
        <dbReference type="PROSITE" id="PS50043"/>
    </source>
</evidence>
<dbReference type="Pfam" id="PF13191">
    <property type="entry name" value="AAA_16"/>
    <property type="match status" value="1"/>
</dbReference>
<evidence type="ECO:0000256" key="1">
    <source>
        <dbReference type="ARBA" id="ARBA00022741"/>
    </source>
</evidence>
<reference evidence="5" key="1">
    <citation type="submission" date="2022-12" db="EMBL/GenBank/DDBJ databases">
        <authorList>
            <person name="Mo P."/>
        </authorList>
    </citation>
    <scope>NUCLEOTIDE SEQUENCE [LARGE SCALE GENOMIC DNA]</scope>
    <source>
        <strain evidence="5">HUAS 3-15</strain>
    </source>
</reference>
<evidence type="ECO:0000256" key="2">
    <source>
        <dbReference type="ARBA" id="ARBA00022840"/>
    </source>
</evidence>
<gene>
    <name evidence="4" type="ORF">O1G21_34005</name>
</gene>
<dbReference type="PRINTS" id="PR00038">
    <property type="entry name" value="HTHLUXR"/>
</dbReference>
<dbReference type="Pfam" id="PF00196">
    <property type="entry name" value="GerE"/>
    <property type="match status" value="1"/>
</dbReference>
<dbReference type="PROSITE" id="PS00622">
    <property type="entry name" value="HTH_LUXR_1"/>
    <property type="match status" value="1"/>
</dbReference>